<dbReference type="InterPro" id="IPR051697">
    <property type="entry name" value="Patched_domain-protein"/>
</dbReference>
<proteinExistence type="predicted"/>
<organism evidence="4">
    <name type="scientific">Gongylonema pulchrum</name>
    <dbReference type="NCBI Taxonomy" id="637853"/>
    <lineage>
        <taxon>Eukaryota</taxon>
        <taxon>Metazoa</taxon>
        <taxon>Ecdysozoa</taxon>
        <taxon>Nematoda</taxon>
        <taxon>Chromadorea</taxon>
        <taxon>Rhabditida</taxon>
        <taxon>Spirurina</taxon>
        <taxon>Spiruromorpha</taxon>
        <taxon>Spiruroidea</taxon>
        <taxon>Gongylonematidae</taxon>
        <taxon>Gongylonema</taxon>
    </lineage>
</organism>
<evidence type="ECO:0000256" key="1">
    <source>
        <dbReference type="SAM" id="Phobius"/>
    </source>
</evidence>
<feature type="transmembrane region" description="Helical" evidence="1">
    <location>
        <begin position="34"/>
        <end position="56"/>
    </location>
</feature>
<accession>A0A183DMN4</accession>
<sequence length="58" mass="6258">MVQVGISTVVALVPLLWKQSYLSMVFLKTVTTVVSLGMFHGLVVLPALLTAINSYIHG</sequence>
<evidence type="ECO:0000313" key="4">
    <source>
        <dbReference type="WBParaSite" id="GPUH_0000998601-mRNA-1"/>
    </source>
</evidence>
<dbReference type="GO" id="GO:0030659">
    <property type="term" value="C:cytoplasmic vesicle membrane"/>
    <property type="evidence" value="ECO:0007669"/>
    <property type="project" value="TreeGrafter"/>
</dbReference>
<gene>
    <name evidence="2" type="ORF">GPUH_LOCUS9972</name>
</gene>
<reference evidence="4" key="1">
    <citation type="submission" date="2016-06" db="UniProtKB">
        <authorList>
            <consortium name="WormBaseParasite"/>
        </authorList>
    </citation>
    <scope>IDENTIFICATION</scope>
</reference>
<evidence type="ECO:0000313" key="3">
    <source>
        <dbReference type="Proteomes" id="UP000271098"/>
    </source>
</evidence>
<dbReference type="AlphaFoldDB" id="A0A183DMN4"/>
<reference evidence="2 3" key="2">
    <citation type="submission" date="2018-11" db="EMBL/GenBank/DDBJ databases">
        <authorList>
            <consortium name="Pathogen Informatics"/>
        </authorList>
    </citation>
    <scope>NUCLEOTIDE SEQUENCE [LARGE SCALE GENOMIC DNA]</scope>
</reference>
<dbReference type="PANTHER" id="PTHR10796">
    <property type="entry name" value="PATCHED-RELATED"/>
    <property type="match status" value="1"/>
</dbReference>
<protein>
    <submittedName>
        <fullName evidence="4">Amino acid transporter</fullName>
    </submittedName>
</protein>
<dbReference type="GO" id="GO:0005886">
    <property type="term" value="C:plasma membrane"/>
    <property type="evidence" value="ECO:0007669"/>
    <property type="project" value="TreeGrafter"/>
</dbReference>
<dbReference type="WBParaSite" id="GPUH_0000998601-mRNA-1">
    <property type="protein sequence ID" value="GPUH_0000998601-mRNA-1"/>
    <property type="gene ID" value="GPUH_0000998601"/>
</dbReference>
<keyword evidence="1" id="KW-0812">Transmembrane</keyword>
<keyword evidence="1" id="KW-1133">Transmembrane helix</keyword>
<evidence type="ECO:0000313" key="2">
    <source>
        <dbReference type="EMBL" id="VDK80094.1"/>
    </source>
</evidence>
<dbReference type="GO" id="GO:0018996">
    <property type="term" value="P:molting cycle, collagen and cuticulin-based cuticle"/>
    <property type="evidence" value="ECO:0007669"/>
    <property type="project" value="TreeGrafter"/>
</dbReference>
<keyword evidence="1" id="KW-0472">Membrane</keyword>
<name>A0A183DMN4_9BILA</name>
<dbReference type="EMBL" id="UYRT01035327">
    <property type="protein sequence ID" value="VDK80094.1"/>
    <property type="molecule type" value="Genomic_DNA"/>
</dbReference>
<keyword evidence="3" id="KW-1185">Reference proteome</keyword>
<dbReference type="Proteomes" id="UP000271098">
    <property type="component" value="Unassembled WGS sequence"/>
</dbReference>
<dbReference type="OrthoDB" id="6510177at2759"/>
<dbReference type="GO" id="GO:0006897">
    <property type="term" value="P:endocytosis"/>
    <property type="evidence" value="ECO:0007669"/>
    <property type="project" value="TreeGrafter"/>
</dbReference>
<dbReference type="PANTHER" id="PTHR10796:SF104">
    <property type="entry name" value="SSD DOMAIN-CONTAINING PROTEIN"/>
    <property type="match status" value="1"/>
</dbReference>